<dbReference type="AlphaFoldDB" id="A0A552X3L0"/>
<evidence type="ECO:0000256" key="11">
    <source>
        <dbReference type="ARBA" id="ARBA00049878"/>
    </source>
</evidence>
<dbReference type="CDD" id="cd00756">
    <property type="entry name" value="MoaE"/>
    <property type="match status" value="1"/>
</dbReference>
<evidence type="ECO:0000256" key="2">
    <source>
        <dbReference type="ARBA" id="ARBA00005426"/>
    </source>
</evidence>
<dbReference type="InterPro" id="IPR036563">
    <property type="entry name" value="MoaE_sf"/>
</dbReference>
<dbReference type="GO" id="GO:0030366">
    <property type="term" value="F:molybdopterin synthase activity"/>
    <property type="evidence" value="ECO:0007669"/>
    <property type="project" value="UniProtKB-EC"/>
</dbReference>
<proteinExistence type="inferred from homology"/>
<dbReference type="GO" id="GO:0006777">
    <property type="term" value="P:Mo-molybdopterin cofactor biosynthetic process"/>
    <property type="evidence" value="ECO:0007669"/>
    <property type="project" value="UniProtKB-KW"/>
</dbReference>
<dbReference type="EMBL" id="VJWL01000001">
    <property type="protein sequence ID" value="TRW49628.1"/>
    <property type="molecule type" value="Genomic_DNA"/>
</dbReference>
<protein>
    <recommendedName>
        <fullName evidence="4">Molybdopterin synthase catalytic subunit</fullName>
        <ecNumber evidence="3">2.8.1.12</ecNumber>
    </recommendedName>
    <alternativeName>
        <fullName evidence="9">MPT synthase subunit 2</fullName>
    </alternativeName>
    <alternativeName>
        <fullName evidence="7">Molybdenum cofactor biosynthesis protein E</fullName>
    </alternativeName>
    <alternativeName>
        <fullName evidence="8">Molybdopterin-converting factor large subunit</fullName>
    </alternativeName>
    <alternativeName>
        <fullName evidence="10">Molybdopterin-converting factor subunit 2</fullName>
    </alternativeName>
</protein>
<keyword evidence="13" id="KW-1185">Reference proteome</keyword>
<name>A0A552X3L0_9GAMM</name>
<reference evidence="12 13" key="1">
    <citation type="submission" date="2019-07" db="EMBL/GenBank/DDBJ databases">
        <authorList>
            <person name="Yang M."/>
            <person name="Zhao D."/>
            <person name="Xiang H."/>
        </authorList>
    </citation>
    <scope>NUCLEOTIDE SEQUENCE [LARGE SCALE GENOMIC DNA]</scope>
    <source>
        <strain evidence="12 13">IM1326</strain>
    </source>
</reference>
<comment type="similarity">
    <text evidence="2">Belongs to the MoaE family.</text>
</comment>
<sequence>MDCYVCVQEANFDVGAEYQTLAQDPQCGAVVTFTGLVRDLPGGGLQGIELEHYPEMTERLLLQLCERAQARWQVKAIRLIHRVGMIHLNESIVFLGVASAHRKEAFAAGEFIMDYLKTQAPFWKKELTQTGSYWVAAKASDMDAVSRWQQDD</sequence>
<evidence type="ECO:0000256" key="10">
    <source>
        <dbReference type="ARBA" id="ARBA00032474"/>
    </source>
</evidence>
<evidence type="ECO:0000256" key="6">
    <source>
        <dbReference type="ARBA" id="ARBA00026066"/>
    </source>
</evidence>
<organism evidence="12 13">
    <name type="scientific">Aliidiomarina halalkaliphila</name>
    <dbReference type="NCBI Taxonomy" id="2593535"/>
    <lineage>
        <taxon>Bacteria</taxon>
        <taxon>Pseudomonadati</taxon>
        <taxon>Pseudomonadota</taxon>
        <taxon>Gammaproteobacteria</taxon>
        <taxon>Alteromonadales</taxon>
        <taxon>Idiomarinaceae</taxon>
        <taxon>Aliidiomarina</taxon>
    </lineage>
</organism>
<dbReference type="Proteomes" id="UP000320359">
    <property type="component" value="Unassembled WGS sequence"/>
</dbReference>
<evidence type="ECO:0000313" key="12">
    <source>
        <dbReference type="EMBL" id="TRW49628.1"/>
    </source>
</evidence>
<evidence type="ECO:0000256" key="4">
    <source>
        <dbReference type="ARBA" id="ARBA00013858"/>
    </source>
</evidence>
<evidence type="ECO:0000256" key="8">
    <source>
        <dbReference type="ARBA" id="ARBA00030407"/>
    </source>
</evidence>
<evidence type="ECO:0000256" key="1">
    <source>
        <dbReference type="ARBA" id="ARBA00005046"/>
    </source>
</evidence>
<accession>A0A552X3L0</accession>
<dbReference type="UniPathway" id="UPA00344"/>
<dbReference type="RefSeq" id="WP_143234050.1">
    <property type="nucleotide sequence ID" value="NZ_VJWL01000001.1"/>
</dbReference>
<comment type="subunit">
    <text evidence="6">Heterotetramer of 2 MoaD subunits and 2 MoaE subunits. Also stable as homodimer. The enzyme changes between these two forms during catalysis.</text>
</comment>
<dbReference type="PANTHER" id="PTHR23404">
    <property type="entry name" value="MOLYBDOPTERIN SYNTHASE RELATED"/>
    <property type="match status" value="1"/>
</dbReference>
<gene>
    <name evidence="12" type="ORF">FM042_01825</name>
</gene>
<dbReference type="Gene3D" id="3.90.1170.40">
    <property type="entry name" value="Molybdopterin biosynthesis MoaE subunit"/>
    <property type="match status" value="1"/>
</dbReference>
<dbReference type="EC" id="2.8.1.12" evidence="3"/>
<dbReference type="OrthoDB" id="9803224at2"/>
<dbReference type="Pfam" id="PF02391">
    <property type="entry name" value="MoaE"/>
    <property type="match status" value="1"/>
</dbReference>
<evidence type="ECO:0000256" key="7">
    <source>
        <dbReference type="ARBA" id="ARBA00029745"/>
    </source>
</evidence>
<keyword evidence="5" id="KW-0501">Molybdenum cofactor biosynthesis</keyword>
<evidence type="ECO:0000256" key="3">
    <source>
        <dbReference type="ARBA" id="ARBA00011950"/>
    </source>
</evidence>
<evidence type="ECO:0000256" key="9">
    <source>
        <dbReference type="ARBA" id="ARBA00030781"/>
    </source>
</evidence>
<dbReference type="SUPFAM" id="SSF54690">
    <property type="entry name" value="Molybdopterin synthase subunit MoaE"/>
    <property type="match status" value="1"/>
</dbReference>
<comment type="pathway">
    <text evidence="1">Cofactor biosynthesis; molybdopterin biosynthesis.</text>
</comment>
<evidence type="ECO:0000256" key="5">
    <source>
        <dbReference type="ARBA" id="ARBA00023150"/>
    </source>
</evidence>
<comment type="catalytic activity">
    <reaction evidence="11">
        <text>2 [molybdopterin-synthase sulfur-carrier protein]-C-terminal-Gly-aminoethanethioate + cyclic pyranopterin phosphate + H2O = molybdopterin + 2 [molybdopterin-synthase sulfur-carrier protein]-C-terminal Gly-Gly + 2 H(+)</text>
        <dbReference type="Rhea" id="RHEA:26333"/>
        <dbReference type="Rhea" id="RHEA-COMP:12202"/>
        <dbReference type="Rhea" id="RHEA-COMP:19907"/>
        <dbReference type="ChEBI" id="CHEBI:15377"/>
        <dbReference type="ChEBI" id="CHEBI:15378"/>
        <dbReference type="ChEBI" id="CHEBI:58698"/>
        <dbReference type="ChEBI" id="CHEBI:59648"/>
        <dbReference type="ChEBI" id="CHEBI:90778"/>
        <dbReference type="ChEBI" id="CHEBI:232372"/>
        <dbReference type="EC" id="2.8.1.12"/>
    </reaction>
</comment>
<comment type="caution">
    <text evidence="12">The sequence shown here is derived from an EMBL/GenBank/DDBJ whole genome shotgun (WGS) entry which is preliminary data.</text>
</comment>
<evidence type="ECO:0000313" key="13">
    <source>
        <dbReference type="Proteomes" id="UP000320359"/>
    </source>
</evidence>
<dbReference type="InterPro" id="IPR003448">
    <property type="entry name" value="Mopterin_biosynth_MoaE"/>
</dbReference>